<dbReference type="CDD" id="cd06261">
    <property type="entry name" value="TM_PBP2"/>
    <property type="match status" value="1"/>
</dbReference>
<organism evidence="10 11">
    <name type="scientific">Spinactinospora alkalitolerans</name>
    <dbReference type="NCBI Taxonomy" id="687207"/>
    <lineage>
        <taxon>Bacteria</taxon>
        <taxon>Bacillati</taxon>
        <taxon>Actinomycetota</taxon>
        <taxon>Actinomycetes</taxon>
        <taxon>Streptosporangiales</taxon>
        <taxon>Nocardiopsidaceae</taxon>
        <taxon>Spinactinospora</taxon>
    </lineage>
</organism>
<feature type="domain" description="ABC transmembrane type-1" evidence="9">
    <location>
        <begin position="101"/>
        <end position="292"/>
    </location>
</feature>
<evidence type="ECO:0000256" key="6">
    <source>
        <dbReference type="ARBA" id="ARBA00023136"/>
    </source>
</evidence>
<evidence type="ECO:0000256" key="8">
    <source>
        <dbReference type="SAM" id="MobiDB-lite"/>
    </source>
</evidence>
<keyword evidence="3" id="KW-1003">Cell membrane</keyword>
<feature type="transmembrane region" description="Helical" evidence="7">
    <location>
        <begin position="97"/>
        <end position="124"/>
    </location>
</feature>
<dbReference type="InterPro" id="IPR035906">
    <property type="entry name" value="MetI-like_sf"/>
</dbReference>
<evidence type="ECO:0000256" key="4">
    <source>
        <dbReference type="ARBA" id="ARBA00022692"/>
    </source>
</evidence>
<protein>
    <submittedName>
        <fullName evidence="10">Xylobiose transport system permease protein</fullName>
    </submittedName>
</protein>
<comment type="similarity">
    <text evidence="7">Belongs to the binding-protein-dependent transport system permease family.</text>
</comment>
<dbReference type="PROSITE" id="PS50928">
    <property type="entry name" value="ABC_TM1"/>
    <property type="match status" value="1"/>
</dbReference>
<feature type="transmembrane region" description="Helical" evidence="7">
    <location>
        <begin position="172"/>
        <end position="192"/>
    </location>
</feature>
<gene>
    <name evidence="10" type="ORF">HDA32_002086</name>
</gene>
<feature type="transmembrane region" description="Helical" evidence="7">
    <location>
        <begin position="213"/>
        <end position="235"/>
    </location>
</feature>
<feature type="transmembrane region" description="Helical" evidence="7">
    <location>
        <begin position="271"/>
        <end position="292"/>
    </location>
</feature>
<evidence type="ECO:0000256" key="1">
    <source>
        <dbReference type="ARBA" id="ARBA00004651"/>
    </source>
</evidence>
<proteinExistence type="inferred from homology"/>
<keyword evidence="2 7" id="KW-0813">Transport</keyword>
<keyword evidence="5 7" id="KW-1133">Transmembrane helix</keyword>
<keyword evidence="4 7" id="KW-0812">Transmembrane</keyword>
<dbReference type="EMBL" id="JACCCC010000001">
    <property type="protein sequence ID" value="NYE46966.1"/>
    <property type="molecule type" value="Genomic_DNA"/>
</dbReference>
<dbReference type="Pfam" id="PF00528">
    <property type="entry name" value="BPD_transp_1"/>
    <property type="match status" value="1"/>
</dbReference>
<dbReference type="SUPFAM" id="SSF161098">
    <property type="entry name" value="MetI-like"/>
    <property type="match status" value="1"/>
</dbReference>
<dbReference type="InterPro" id="IPR000515">
    <property type="entry name" value="MetI-like"/>
</dbReference>
<dbReference type="Proteomes" id="UP000589036">
    <property type="component" value="Unassembled WGS sequence"/>
</dbReference>
<evidence type="ECO:0000259" key="9">
    <source>
        <dbReference type="PROSITE" id="PS50928"/>
    </source>
</evidence>
<feature type="transmembrane region" description="Helical" evidence="7">
    <location>
        <begin position="39"/>
        <end position="62"/>
    </location>
</feature>
<feature type="transmembrane region" description="Helical" evidence="7">
    <location>
        <begin position="136"/>
        <end position="160"/>
    </location>
</feature>
<dbReference type="GO" id="GO:0055085">
    <property type="term" value="P:transmembrane transport"/>
    <property type="evidence" value="ECO:0007669"/>
    <property type="project" value="InterPro"/>
</dbReference>
<keyword evidence="6 7" id="KW-0472">Membrane</keyword>
<reference evidence="10 11" key="1">
    <citation type="submission" date="2020-07" db="EMBL/GenBank/DDBJ databases">
        <title>Sequencing the genomes of 1000 actinobacteria strains.</title>
        <authorList>
            <person name="Klenk H.-P."/>
        </authorList>
    </citation>
    <scope>NUCLEOTIDE SEQUENCE [LARGE SCALE GENOMIC DNA]</scope>
    <source>
        <strain evidence="10 11">CXB654</strain>
    </source>
</reference>
<comment type="subcellular location">
    <subcellularLocation>
        <location evidence="1 7">Cell membrane</location>
        <topology evidence="1 7">Multi-pass membrane protein</topology>
    </subcellularLocation>
</comment>
<evidence type="ECO:0000313" key="11">
    <source>
        <dbReference type="Proteomes" id="UP000589036"/>
    </source>
</evidence>
<feature type="region of interest" description="Disordered" evidence="8">
    <location>
        <begin position="1"/>
        <end position="37"/>
    </location>
</feature>
<dbReference type="Gene3D" id="1.10.3720.10">
    <property type="entry name" value="MetI-like"/>
    <property type="match status" value="1"/>
</dbReference>
<dbReference type="GO" id="GO:0005886">
    <property type="term" value="C:plasma membrane"/>
    <property type="evidence" value="ECO:0007669"/>
    <property type="project" value="UniProtKB-SubCell"/>
</dbReference>
<feature type="compositionally biased region" description="Low complexity" evidence="8">
    <location>
        <begin position="1"/>
        <end position="13"/>
    </location>
</feature>
<evidence type="ECO:0000256" key="2">
    <source>
        <dbReference type="ARBA" id="ARBA00022448"/>
    </source>
</evidence>
<sequence length="306" mass="32883">MAPTRSAPAAAAPDPGPGPGTARRRAPEPRRRTRRRTRANPLAGFGAFIWLLVVGVPVYALLVATLQRSDRYLESGPLTPPGDPTLENYTKAIENGFLVFVGNTLLVTAGVVALVVVLAVPVGYAVVRARTRGTDALFRFFLLGLAIPAQAVIIPVYLIIRELGLYDTLPAIVLPTAAFALPVCVLILTGSMRDISDDLYEAMALDGAGQVRTFFRLVVPLSRSGISTVAVYAALQAWNNFLFPLILTQSREQRVITLGLFDFQGQYRVDIPGLLAAVVLSAVPIFVMYLIARRSLVNGLMGVGGK</sequence>
<name>A0A852TRE5_9ACTN</name>
<evidence type="ECO:0000313" key="10">
    <source>
        <dbReference type="EMBL" id="NYE46966.1"/>
    </source>
</evidence>
<dbReference type="PANTHER" id="PTHR43744">
    <property type="entry name" value="ABC TRANSPORTER PERMEASE PROTEIN MG189-RELATED-RELATED"/>
    <property type="match status" value="1"/>
</dbReference>
<dbReference type="RefSeq" id="WP_179642986.1">
    <property type="nucleotide sequence ID" value="NZ_BAAAYY010000001.1"/>
</dbReference>
<accession>A0A852TRE5</accession>
<dbReference type="PANTHER" id="PTHR43744:SF12">
    <property type="entry name" value="ABC TRANSPORTER PERMEASE PROTEIN MG189-RELATED"/>
    <property type="match status" value="1"/>
</dbReference>
<keyword evidence="11" id="KW-1185">Reference proteome</keyword>
<evidence type="ECO:0000256" key="3">
    <source>
        <dbReference type="ARBA" id="ARBA00022475"/>
    </source>
</evidence>
<dbReference type="AlphaFoldDB" id="A0A852TRE5"/>
<evidence type="ECO:0000256" key="7">
    <source>
        <dbReference type="RuleBase" id="RU363032"/>
    </source>
</evidence>
<evidence type="ECO:0000256" key="5">
    <source>
        <dbReference type="ARBA" id="ARBA00022989"/>
    </source>
</evidence>
<comment type="caution">
    <text evidence="10">The sequence shown here is derived from an EMBL/GenBank/DDBJ whole genome shotgun (WGS) entry which is preliminary data.</text>
</comment>